<dbReference type="RefSeq" id="WP_256498007.1">
    <property type="nucleotide sequence ID" value="NZ_RAPK01000010.1"/>
</dbReference>
<reference evidence="2 3" key="1">
    <citation type="submission" date="2018-09" db="EMBL/GenBank/DDBJ databases">
        <title>Genomic Encyclopedia of Archaeal and Bacterial Type Strains, Phase II (KMG-II): from individual species to whole genera.</title>
        <authorList>
            <person name="Goeker M."/>
        </authorList>
    </citation>
    <scope>NUCLEOTIDE SEQUENCE [LARGE SCALE GENOMIC DNA]</scope>
    <source>
        <strain evidence="2 3">DSM 17008</strain>
    </source>
</reference>
<sequence length="40" mass="4752">MTETLTAATWFWLLVPMPILIILSCITFVTENRKQRRNRS</sequence>
<keyword evidence="1" id="KW-1133">Transmembrane helix</keyword>
<keyword evidence="1" id="KW-0812">Transmembrane</keyword>
<evidence type="ECO:0000313" key="3">
    <source>
        <dbReference type="Proteomes" id="UP000285120"/>
    </source>
</evidence>
<feature type="transmembrane region" description="Helical" evidence="1">
    <location>
        <begin position="12"/>
        <end position="30"/>
    </location>
</feature>
<evidence type="ECO:0000313" key="2">
    <source>
        <dbReference type="EMBL" id="RKD71204.1"/>
    </source>
</evidence>
<dbReference type="Proteomes" id="UP000285120">
    <property type="component" value="Unassembled WGS sequence"/>
</dbReference>
<accession>A0A419UZT9</accession>
<protein>
    <submittedName>
        <fullName evidence="2">Uncharacterized protein</fullName>
    </submittedName>
</protein>
<name>A0A419UZT9_9BACL</name>
<organism evidence="2 3">
    <name type="scientific">Sinobaca qinghaiensis</name>
    <dbReference type="NCBI Taxonomy" id="342944"/>
    <lineage>
        <taxon>Bacteria</taxon>
        <taxon>Bacillati</taxon>
        <taxon>Bacillota</taxon>
        <taxon>Bacilli</taxon>
        <taxon>Bacillales</taxon>
        <taxon>Sporolactobacillaceae</taxon>
        <taxon>Sinobaca</taxon>
    </lineage>
</organism>
<dbReference type="EMBL" id="RAPK01000010">
    <property type="protein sequence ID" value="RKD71204.1"/>
    <property type="molecule type" value="Genomic_DNA"/>
</dbReference>
<dbReference type="AlphaFoldDB" id="A0A419UZT9"/>
<evidence type="ECO:0000256" key="1">
    <source>
        <dbReference type="SAM" id="Phobius"/>
    </source>
</evidence>
<comment type="caution">
    <text evidence="2">The sequence shown here is derived from an EMBL/GenBank/DDBJ whole genome shotgun (WGS) entry which is preliminary data.</text>
</comment>
<proteinExistence type="predicted"/>
<keyword evidence="1" id="KW-0472">Membrane</keyword>
<keyword evidence="3" id="KW-1185">Reference proteome</keyword>
<gene>
    <name evidence="2" type="ORF">ATL39_2600</name>
</gene>